<dbReference type="AlphaFoldDB" id="A0A9N9V661"/>
<sequence>MAQVQEPSPPVVDASDRIPEAPILSVTLSCPPTLEWTRTPFRIQFKVTYLGASDSSTHPAEPIIFNDYGFFQDEGLCRGTQLFHLHDDRWEAVEDDEVCGGVAFVDDPDVAVCPANHENFISLAPGESWTFNSLIQKEGEERWTGGLGAVLSNIRIPVSCYLATKEGPLETQ</sequence>
<dbReference type="Proteomes" id="UP000696573">
    <property type="component" value="Unassembled WGS sequence"/>
</dbReference>
<comment type="caution">
    <text evidence="1">The sequence shown here is derived from an EMBL/GenBank/DDBJ whole genome shotgun (WGS) entry which is preliminary data.</text>
</comment>
<organism evidence="1 2">
    <name type="scientific">Clonostachys rhizophaga</name>
    <dbReference type="NCBI Taxonomy" id="160324"/>
    <lineage>
        <taxon>Eukaryota</taxon>
        <taxon>Fungi</taxon>
        <taxon>Dikarya</taxon>
        <taxon>Ascomycota</taxon>
        <taxon>Pezizomycotina</taxon>
        <taxon>Sordariomycetes</taxon>
        <taxon>Hypocreomycetidae</taxon>
        <taxon>Hypocreales</taxon>
        <taxon>Bionectriaceae</taxon>
        <taxon>Clonostachys</taxon>
    </lineage>
</organism>
<keyword evidence="2" id="KW-1185">Reference proteome</keyword>
<protein>
    <submittedName>
        <fullName evidence="1">Uncharacterized protein</fullName>
    </submittedName>
</protein>
<dbReference type="EMBL" id="CABFNQ020000521">
    <property type="protein sequence ID" value="CAH0017741.1"/>
    <property type="molecule type" value="Genomic_DNA"/>
</dbReference>
<evidence type="ECO:0000313" key="1">
    <source>
        <dbReference type="EMBL" id="CAH0017741.1"/>
    </source>
</evidence>
<proteinExistence type="predicted"/>
<gene>
    <name evidence="1" type="ORF">CRHIZ90672A_00016156</name>
</gene>
<name>A0A9N9V661_9HYPO</name>
<accession>A0A9N9V661</accession>
<reference evidence="1" key="1">
    <citation type="submission" date="2021-10" db="EMBL/GenBank/DDBJ databases">
        <authorList>
            <person name="Piombo E."/>
        </authorList>
    </citation>
    <scope>NUCLEOTIDE SEQUENCE</scope>
</reference>
<dbReference type="OrthoDB" id="4323953at2759"/>
<evidence type="ECO:0000313" key="2">
    <source>
        <dbReference type="Proteomes" id="UP000696573"/>
    </source>
</evidence>